<evidence type="ECO:0008006" key="3">
    <source>
        <dbReference type="Google" id="ProtNLM"/>
    </source>
</evidence>
<dbReference type="InterPro" id="IPR023214">
    <property type="entry name" value="HAD_sf"/>
</dbReference>
<dbReference type="HOGENOM" id="CLU_908419_0_0_6"/>
<dbReference type="InterPro" id="IPR036412">
    <property type="entry name" value="HAD-like_sf"/>
</dbReference>
<name>W8KUI9_9GAMM</name>
<evidence type="ECO:0000313" key="2">
    <source>
        <dbReference type="Proteomes" id="UP000019442"/>
    </source>
</evidence>
<dbReference type="SUPFAM" id="SSF56784">
    <property type="entry name" value="HAD-like"/>
    <property type="match status" value="1"/>
</dbReference>
<organism evidence="1 2">
    <name type="scientific">Ectothiorhodospira haloalkaliphila</name>
    <dbReference type="NCBI Taxonomy" id="421628"/>
    <lineage>
        <taxon>Bacteria</taxon>
        <taxon>Pseudomonadati</taxon>
        <taxon>Pseudomonadota</taxon>
        <taxon>Gammaproteobacteria</taxon>
        <taxon>Chromatiales</taxon>
        <taxon>Ectothiorhodospiraceae</taxon>
        <taxon>Ectothiorhodospira</taxon>
    </lineage>
</organism>
<dbReference type="Proteomes" id="UP000019442">
    <property type="component" value="Chromosome"/>
</dbReference>
<reference evidence="1 2" key="1">
    <citation type="journal article" date="2014" name="J Genomics">
        <title>Draft Genome Sequence of the Extremely Halophilic Phototrophic Purple Sulfur Bacterium Halorhodospira halochloris.</title>
        <authorList>
            <person name="Singh K.S."/>
            <person name="Kirksey J."/>
            <person name="Hoff W.D."/>
            <person name="Deole R."/>
        </authorList>
    </citation>
    <scope>NUCLEOTIDE SEQUENCE [LARGE SCALE GENOMIC DNA]</scope>
    <source>
        <strain evidence="1 2">A</strain>
    </source>
</reference>
<dbReference type="Gene3D" id="3.40.50.1000">
    <property type="entry name" value="HAD superfamily/HAD-like"/>
    <property type="match status" value="1"/>
</dbReference>
<dbReference type="OrthoDB" id="9816564at2"/>
<dbReference type="AlphaFoldDB" id="W8KUI9"/>
<evidence type="ECO:0000313" key="1">
    <source>
        <dbReference type="EMBL" id="AHK80652.1"/>
    </source>
</evidence>
<dbReference type="RefSeq" id="WP_025281316.1">
    <property type="nucleotide sequence ID" value="NZ_CP007268.1"/>
</dbReference>
<dbReference type="EMBL" id="CP007268">
    <property type="protein sequence ID" value="AHK80652.1"/>
    <property type="molecule type" value="Genomic_DNA"/>
</dbReference>
<dbReference type="KEGG" id="hhc:M911_06775"/>
<protein>
    <recommendedName>
        <fullName evidence="3">HAD family hydrolase</fullName>
    </recommendedName>
</protein>
<proteinExistence type="predicted"/>
<keyword evidence="2" id="KW-1185">Reference proteome</keyword>
<accession>W8KUI9</accession>
<sequence>MMNRAIAVDLEAQRKQPVTQILRIDRHYQDLQKTNDVRTFYSERTRCEAIVNAICKVATKKKVQVISYDVFDTALIRECKSEARRFWDISERFIAQCREDGKSVAFKPEDAFLARITAARAAYSISRSIAGTREGRFEDIARTTCDLLGCPELTTTYVANELAYEAGALMANPILGMVAEALPRTRAIFVSDMYLEGDNITHLLIGKFGPKVAGRVYSSADGFGSKRNGGIFPHLEKTLRLTGEKILHVGDNLLSDYQMPKASGWNSFYLPLPDDEKQKRRDCYDAMKERFAESGIALEKYLHFNL</sequence>
<reference evidence="2" key="2">
    <citation type="submission" date="2014-02" db="EMBL/GenBank/DDBJ databases">
        <title>Draft Genome Sequence of extremely halophilic bacteria Halorhodospira halochloris.</title>
        <authorList>
            <person name="Singh K.S."/>
        </authorList>
    </citation>
    <scope>NUCLEOTIDE SEQUENCE [LARGE SCALE GENOMIC DNA]</scope>
    <source>
        <strain evidence="2">A</strain>
    </source>
</reference>
<gene>
    <name evidence="1" type="ORF">M911_06775</name>
</gene>
<dbReference type="Gene3D" id="1.10.150.400">
    <property type="match status" value="1"/>
</dbReference>